<dbReference type="GO" id="GO:0016462">
    <property type="term" value="F:pyrophosphatase activity"/>
    <property type="evidence" value="ECO:0007669"/>
    <property type="project" value="TreeGrafter"/>
</dbReference>
<reference evidence="4 5" key="1">
    <citation type="journal article" date="2023" name="G3 (Bethesda)">
        <title>A chromosome-length genome assembly and annotation of blackberry (Rubus argutus, cv. 'Hillquist').</title>
        <authorList>
            <person name="Bruna T."/>
            <person name="Aryal R."/>
            <person name="Dudchenko O."/>
            <person name="Sargent D.J."/>
            <person name="Mead D."/>
            <person name="Buti M."/>
            <person name="Cavallini A."/>
            <person name="Hytonen T."/>
            <person name="Andres J."/>
            <person name="Pham M."/>
            <person name="Weisz D."/>
            <person name="Mascagni F."/>
            <person name="Usai G."/>
            <person name="Natali L."/>
            <person name="Bassil N."/>
            <person name="Fernandez G.E."/>
            <person name="Lomsadze A."/>
            <person name="Armour M."/>
            <person name="Olukolu B."/>
            <person name="Poorten T."/>
            <person name="Britton C."/>
            <person name="Davik J."/>
            <person name="Ashrafi H."/>
            <person name="Aiden E.L."/>
            <person name="Borodovsky M."/>
            <person name="Worthington M."/>
        </authorList>
    </citation>
    <scope>NUCLEOTIDE SEQUENCE [LARGE SCALE GENOMIC DNA]</scope>
    <source>
        <strain evidence="4">PI 553951</strain>
    </source>
</reference>
<dbReference type="PIRSF" id="PIRSF001267">
    <property type="entry name" value="Pyrophosphatase_GppA_Ppx"/>
    <property type="match status" value="1"/>
</dbReference>
<comment type="caution">
    <text evidence="4">The sequence shown here is derived from an EMBL/GenBank/DDBJ whole genome shotgun (WGS) entry which is preliminary data.</text>
</comment>
<dbReference type="InterPro" id="IPR003695">
    <property type="entry name" value="Ppx_GppA_N"/>
</dbReference>
<dbReference type="SUPFAM" id="SSF109604">
    <property type="entry name" value="HD-domain/PDEase-like"/>
    <property type="match status" value="1"/>
</dbReference>
<evidence type="ECO:0000313" key="5">
    <source>
        <dbReference type="Proteomes" id="UP001457282"/>
    </source>
</evidence>
<dbReference type="Pfam" id="PF21447">
    <property type="entry name" value="Ppx-GppA_III"/>
    <property type="match status" value="1"/>
</dbReference>
<dbReference type="InterPro" id="IPR050273">
    <property type="entry name" value="GppA/Ppx_hydrolase"/>
</dbReference>
<dbReference type="PANTHER" id="PTHR30005">
    <property type="entry name" value="EXOPOLYPHOSPHATASE"/>
    <property type="match status" value="1"/>
</dbReference>
<organism evidence="4 5">
    <name type="scientific">Rubus argutus</name>
    <name type="common">Southern blackberry</name>
    <dbReference type="NCBI Taxonomy" id="59490"/>
    <lineage>
        <taxon>Eukaryota</taxon>
        <taxon>Viridiplantae</taxon>
        <taxon>Streptophyta</taxon>
        <taxon>Embryophyta</taxon>
        <taxon>Tracheophyta</taxon>
        <taxon>Spermatophyta</taxon>
        <taxon>Magnoliopsida</taxon>
        <taxon>eudicotyledons</taxon>
        <taxon>Gunneridae</taxon>
        <taxon>Pentapetalae</taxon>
        <taxon>rosids</taxon>
        <taxon>fabids</taxon>
        <taxon>Rosales</taxon>
        <taxon>Rosaceae</taxon>
        <taxon>Rosoideae</taxon>
        <taxon>Rosoideae incertae sedis</taxon>
        <taxon>Rubus</taxon>
    </lineage>
</organism>
<evidence type="ECO:0000259" key="3">
    <source>
        <dbReference type="Pfam" id="PF21447"/>
    </source>
</evidence>
<dbReference type="Gene3D" id="3.30.420.150">
    <property type="entry name" value="Exopolyphosphatase. Domain 2"/>
    <property type="match status" value="1"/>
</dbReference>
<feature type="domain" description="Ppx/GppA phosphatase C-terminal" evidence="3">
    <location>
        <begin position="346"/>
        <end position="500"/>
    </location>
</feature>
<dbReference type="Proteomes" id="UP001457282">
    <property type="component" value="Unassembled WGS sequence"/>
</dbReference>
<protein>
    <recommendedName>
        <fullName evidence="6">Exopolyphosphatase</fullName>
    </recommendedName>
</protein>
<evidence type="ECO:0000256" key="1">
    <source>
        <dbReference type="ARBA" id="ARBA00022801"/>
    </source>
</evidence>
<dbReference type="Pfam" id="PF02541">
    <property type="entry name" value="Ppx-GppA"/>
    <property type="match status" value="1"/>
</dbReference>
<dbReference type="AlphaFoldDB" id="A0AAW1W5I5"/>
<evidence type="ECO:0008006" key="6">
    <source>
        <dbReference type="Google" id="ProtNLM"/>
    </source>
</evidence>
<keyword evidence="5" id="KW-1185">Reference proteome</keyword>
<accession>A0AAW1W5I5</accession>
<name>A0AAW1W5I5_RUBAR</name>
<gene>
    <name evidence="4" type="ORF">M0R45_028514</name>
</gene>
<dbReference type="InterPro" id="IPR043129">
    <property type="entry name" value="ATPase_NBD"/>
</dbReference>
<dbReference type="EMBL" id="JBEDUW010000006">
    <property type="protein sequence ID" value="KAK9919942.1"/>
    <property type="molecule type" value="Genomic_DNA"/>
</dbReference>
<dbReference type="SUPFAM" id="SSF53067">
    <property type="entry name" value="Actin-like ATPase domain"/>
    <property type="match status" value="2"/>
</dbReference>
<evidence type="ECO:0000313" key="4">
    <source>
        <dbReference type="EMBL" id="KAK9919942.1"/>
    </source>
</evidence>
<proteinExistence type="predicted"/>
<dbReference type="InterPro" id="IPR030673">
    <property type="entry name" value="PyroPPase_GppA_Ppx"/>
</dbReference>
<dbReference type="Gene3D" id="1.10.3210.10">
    <property type="entry name" value="Hypothetical protein af1432"/>
    <property type="match status" value="1"/>
</dbReference>
<dbReference type="CDD" id="cd24006">
    <property type="entry name" value="ASKHA_NBD_PPX_GppA"/>
    <property type="match status" value="1"/>
</dbReference>
<dbReference type="PANTHER" id="PTHR30005:SF0">
    <property type="entry name" value="RETROGRADE REGULATION PROTEIN 2"/>
    <property type="match status" value="1"/>
</dbReference>
<evidence type="ECO:0000259" key="2">
    <source>
        <dbReference type="Pfam" id="PF02541"/>
    </source>
</evidence>
<dbReference type="Gene3D" id="3.30.420.40">
    <property type="match status" value="1"/>
</dbReference>
<sequence>MASSSTLYAAIDMGTNSFKMIIIRAYSNGKFFTIDHLREPVVLGRDTTTATSSSTSTPFTLSAQSQLIALEALHKFQKTLTSYKISKAQIRCVATAAVREAVNKGEFLKCVSEKIGLEVDVLPGEEEARLVYLGMLQFWPIYDKLVLGVDIGGGSTEFVIGKQGKVVFGASLKLGHVSLTQKFGSNKQSAAHIREHIRSVIQESGLVKKIKDFGFEVVVGSSGTIKAVETAVFNGFVNKSNVLEVSNVVAFGDGRKGWRLSRGEVKGVVEGLCGGGGEGEKIRREKFFKRRSEFIIAGAVLLEEIFEVLGIEEMEVSGYALAEGVIAESLAKVNGGYDLNANARWSSVVRLAMRFNSKKMMKTAAHSAIIAKEIFEGLRKCDDLADNHFAASLDDKDLEYLEAASLLHNIGIFIGKKGYHKQSYGIIMNGEHLHGYCTEEVKLIALLAKHHRKKLPNFDLASFKEFPREITKKFRFLCAIIRVSVALQQHQSMGFLQMEFSALVNCGVKDQISLPCTVKPLPEDIGDELRQELEHFKLIFHKELLIILPSSVSDRSEK</sequence>
<feature type="domain" description="Ppx/GppA phosphatase N-terminal" evidence="2">
    <location>
        <begin position="69"/>
        <end position="331"/>
    </location>
</feature>
<keyword evidence="1" id="KW-0378">Hydrolase</keyword>
<dbReference type="InterPro" id="IPR048950">
    <property type="entry name" value="Ppx_GppA_C"/>
</dbReference>